<evidence type="ECO:0000256" key="3">
    <source>
        <dbReference type="ARBA" id="ARBA00004613"/>
    </source>
</evidence>
<dbReference type="GO" id="GO:0031012">
    <property type="term" value="C:extracellular matrix"/>
    <property type="evidence" value="ECO:0007669"/>
    <property type="project" value="TreeGrafter"/>
</dbReference>
<dbReference type="InterPro" id="IPR006208">
    <property type="entry name" value="Glyco_hormone_CN"/>
</dbReference>
<dbReference type="SMART" id="SM00041">
    <property type="entry name" value="CT"/>
    <property type="match status" value="1"/>
</dbReference>
<keyword evidence="6" id="KW-0964">Secreted</keyword>
<dbReference type="SUPFAM" id="SSF57603">
    <property type="entry name" value="FnI-like domain"/>
    <property type="match status" value="1"/>
</dbReference>
<keyword evidence="8" id="KW-0303">Gap junction</keyword>
<evidence type="ECO:0000259" key="19">
    <source>
        <dbReference type="PROSITE" id="PS01225"/>
    </source>
</evidence>
<evidence type="ECO:0000256" key="10">
    <source>
        <dbReference type="ARBA" id="ARBA00023030"/>
    </source>
</evidence>
<dbReference type="SMART" id="SM00121">
    <property type="entry name" value="IB"/>
    <property type="match status" value="1"/>
</dbReference>
<dbReference type="Proteomes" id="UP000011518">
    <property type="component" value="Unassembled WGS sequence"/>
</dbReference>
<dbReference type="GO" id="GO:0002062">
    <property type="term" value="P:chondrocyte differentiation"/>
    <property type="evidence" value="ECO:0007669"/>
    <property type="project" value="TreeGrafter"/>
</dbReference>
<dbReference type="eggNOG" id="ENOG502QR9V">
    <property type="taxonomic scope" value="Eukaryota"/>
</dbReference>
<dbReference type="GO" id="GO:0051239">
    <property type="term" value="P:regulation of multicellular organismal process"/>
    <property type="evidence" value="ECO:0007669"/>
    <property type="project" value="UniProtKB-ARBA"/>
</dbReference>
<dbReference type="FunCoup" id="L9LCT4">
    <property type="interactions" value="191"/>
</dbReference>
<evidence type="ECO:0000256" key="13">
    <source>
        <dbReference type="ARBA" id="ARBA00039944"/>
    </source>
</evidence>
<dbReference type="PROSITE" id="PS51323">
    <property type="entry name" value="IGFBP_N_2"/>
    <property type="match status" value="1"/>
</dbReference>
<dbReference type="PROSITE" id="PS01185">
    <property type="entry name" value="CTCK_1"/>
    <property type="match status" value="1"/>
</dbReference>
<comment type="caution">
    <text evidence="17">Lacks conserved residue(s) required for the propagation of feature annotation.</text>
</comment>
<feature type="domain" description="CTCK" evidence="19">
    <location>
        <begin position="254"/>
        <end position="328"/>
    </location>
</feature>
<dbReference type="InterPro" id="IPR006207">
    <property type="entry name" value="Cys_knot_C"/>
</dbReference>
<dbReference type="PROSITE" id="PS50092">
    <property type="entry name" value="TSP1"/>
    <property type="match status" value="1"/>
</dbReference>
<dbReference type="Pfam" id="PF00093">
    <property type="entry name" value="VWC"/>
    <property type="match status" value="1"/>
</dbReference>
<dbReference type="PROSITE" id="PS00222">
    <property type="entry name" value="IGFBP_N_1"/>
    <property type="match status" value="1"/>
</dbReference>
<dbReference type="GO" id="GO:0005921">
    <property type="term" value="C:gap junction"/>
    <property type="evidence" value="ECO:0007669"/>
    <property type="project" value="UniProtKB-SubCell"/>
</dbReference>
<evidence type="ECO:0000256" key="8">
    <source>
        <dbReference type="ARBA" id="ARBA00022868"/>
    </source>
</evidence>
<evidence type="ECO:0000256" key="11">
    <source>
        <dbReference type="ARBA" id="ARBA00023157"/>
    </source>
</evidence>
<evidence type="ECO:0000259" key="21">
    <source>
        <dbReference type="PROSITE" id="PS51323"/>
    </source>
</evidence>
<dbReference type="InterPro" id="IPR036383">
    <property type="entry name" value="TSP1_rpt_sf"/>
</dbReference>
<feature type="domain" description="IGFBP N-terminal" evidence="21">
    <location>
        <begin position="28"/>
        <end position="95"/>
    </location>
</feature>
<dbReference type="Pfam" id="PF00219">
    <property type="entry name" value="IGFBP"/>
    <property type="match status" value="1"/>
</dbReference>
<dbReference type="PROSITE" id="PS50184">
    <property type="entry name" value="VWFC_2"/>
    <property type="match status" value="1"/>
</dbReference>
<dbReference type="GO" id="GO:0008201">
    <property type="term" value="F:heparin binding"/>
    <property type="evidence" value="ECO:0007669"/>
    <property type="project" value="TreeGrafter"/>
</dbReference>
<evidence type="ECO:0000256" key="16">
    <source>
        <dbReference type="ARBA" id="ARBA00077787"/>
    </source>
</evidence>
<sequence length="347" mass="37920">MQSVSLCLRKQCLCLAFLLLHLLGQVAAIQRCPSRCPAQCPETPPTCAPGVSAVLDGCSCCLVCARQRGESCSDQQPCDERTGLYCAQTGICKALEGENCVFDGIIYHSGESFEPSCKYHCTCRDGQIGCVPRCQLDVLLPGPDCPAPRKVRVPGQCCEKWTCGPNEKGTLGTLALAAYRPEATLGVEVSDSSVNCIEQTTEWSACSKSCGMGVSTRVTNRNRQCEMVKQTRLCMVRPCDQEPELSTDKKGKKCLRTKKSPRAIHLQFKNCTSLHTYKPRFCGVCSDGRCCTPHNTKTIQVEFQCSSGQIIKKPVMVVGTCTCHTSCPRNNEAFLQDLELNDSGEEM</sequence>
<reference evidence="23" key="2">
    <citation type="journal article" date="2013" name="Nat. Commun.">
        <title>Genome of the Chinese tree shrew.</title>
        <authorList>
            <person name="Fan Y."/>
            <person name="Huang Z.Y."/>
            <person name="Cao C.C."/>
            <person name="Chen C.S."/>
            <person name="Chen Y.X."/>
            <person name="Fan D.D."/>
            <person name="He J."/>
            <person name="Hou H.L."/>
            <person name="Hu L."/>
            <person name="Hu X.T."/>
            <person name="Jiang X.T."/>
            <person name="Lai R."/>
            <person name="Lang Y.S."/>
            <person name="Liang B."/>
            <person name="Liao S.G."/>
            <person name="Mu D."/>
            <person name="Ma Y.Y."/>
            <person name="Niu Y.Y."/>
            <person name="Sun X.Q."/>
            <person name="Xia J.Q."/>
            <person name="Xiao J."/>
            <person name="Xiong Z.Q."/>
            <person name="Xu L."/>
            <person name="Yang L."/>
            <person name="Zhang Y."/>
            <person name="Zhao W."/>
            <person name="Zhao X.D."/>
            <person name="Zheng Y.T."/>
            <person name="Zhou J.M."/>
            <person name="Zhu Y.B."/>
            <person name="Zhang G.J."/>
            <person name="Wang J."/>
            <person name="Yao Y.G."/>
        </authorList>
    </citation>
    <scope>NUCLEOTIDE SEQUENCE [LARGE SCALE GENOMIC DNA]</scope>
</reference>
<evidence type="ECO:0000256" key="4">
    <source>
        <dbReference type="ARBA" id="ARBA00008125"/>
    </source>
</evidence>
<name>L9LCT4_TUPCH</name>
<dbReference type="InterPro" id="IPR043973">
    <property type="entry name" value="TSP1_CCN"/>
</dbReference>
<gene>
    <name evidence="22" type="ORF">TREES_T100011383</name>
</gene>
<keyword evidence="9" id="KW-0965">Cell junction</keyword>
<dbReference type="InParanoid" id="L9LCT4"/>
<dbReference type="InterPro" id="IPR012395">
    <property type="entry name" value="IGFBP_CNN"/>
</dbReference>
<dbReference type="SMART" id="SM00209">
    <property type="entry name" value="TSP1"/>
    <property type="match status" value="1"/>
</dbReference>
<dbReference type="GO" id="GO:0045597">
    <property type="term" value="P:positive regulation of cell differentiation"/>
    <property type="evidence" value="ECO:0007669"/>
    <property type="project" value="TreeGrafter"/>
</dbReference>
<organism evidence="22 23">
    <name type="scientific">Tupaia chinensis</name>
    <name type="common">Chinese tree shrew</name>
    <name type="synonym">Tupaia belangeri chinensis</name>
    <dbReference type="NCBI Taxonomy" id="246437"/>
    <lineage>
        <taxon>Eukaryota</taxon>
        <taxon>Metazoa</taxon>
        <taxon>Chordata</taxon>
        <taxon>Craniata</taxon>
        <taxon>Vertebrata</taxon>
        <taxon>Euteleostomi</taxon>
        <taxon>Mammalia</taxon>
        <taxon>Eutheria</taxon>
        <taxon>Euarchontoglires</taxon>
        <taxon>Scandentia</taxon>
        <taxon>Tupaiidae</taxon>
        <taxon>Tupaia</taxon>
    </lineage>
</organism>
<dbReference type="EMBL" id="KB320394">
    <property type="protein sequence ID" value="ELW72738.1"/>
    <property type="molecule type" value="Genomic_DNA"/>
</dbReference>
<dbReference type="FunFam" id="2.20.100.10:FF:000046">
    <property type="entry name" value="Cellular communication network factor 4"/>
    <property type="match status" value="1"/>
</dbReference>
<evidence type="ECO:0000256" key="15">
    <source>
        <dbReference type="ARBA" id="ARBA00066107"/>
    </source>
</evidence>
<evidence type="ECO:0000256" key="9">
    <source>
        <dbReference type="ARBA" id="ARBA00022949"/>
    </source>
</evidence>
<dbReference type="PROSITE" id="PS01225">
    <property type="entry name" value="CTCK_2"/>
    <property type="match status" value="1"/>
</dbReference>
<comment type="subcellular location">
    <subcellularLocation>
        <location evidence="2">Cell junction</location>
        <location evidence="2">Gap junction</location>
    </subcellularLocation>
    <subcellularLocation>
        <location evidence="1">Cytoplasm</location>
    </subcellularLocation>
    <subcellularLocation>
        <location evidence="3">Secreted</location>
    </subcellularLocation>
</comment>
<accession>L9LCT4</accession>
<keyword evidence="10" id="KW-0339">Growth factor</keyword>
<keyword evidence="12" id="KW-0325">Glycoprotein</keyword>
<dbReference type="InterPro" id="IPR009030">
    <property type="entry name" value="Growth_fac_rcpt_cys_sf"/>
</dbReference>
<evidence type="ECO:0000313" key="23">
    <source>
        <dbReference type="Proteomes" id="UP000011518"/>
    </source>
</evidence>
<dbReference type="InterPro" id="IPR017891">
    <property type="entry name" value="Insulin_GF-bd_Cys-rich_CS"/>
</dbReference>
<reference evidence="23" key="1">
    <citation type="submission" date="2012-07" db="EMBL/GenBank/DDBJ databases">
        <title>Genome of the Chinese tree shrew, a rising model animal genetically related to primates.</title>
        <authorList>
            <person name="Zhang G."/>
            <person name="Fan Y."/>
            <person name="Yao Y."/>
            <person name="Huang Z."/>
        </authorList>
    </citation>
    <scope>NUCLEOTIDE SEQUENCE [LARGE SCALE GENOMIC DNA]</scope>
</reference>
<dbReference type="GO" id="GO:0005178">
    <property type="term" value="F:integrin binding"/>
    <property type="evidence" value="ECO:0007669"/>
    <property type="project" value="TreeGrafter"/>
</dbReference>
<dbReference type="PIRSF" id="PIRSF036495">
    <property type="entry name" value="IGFBP_rP_CNN"/>
    <property type="match status" value="1"/>
</dbReference>
<evidence type="ECO:0000256" key="7">
    <source>
        <dbReference type="ARBA" id="ARBA00022729"/>
    </source>
</evidence>
<dbReference type="SMART" id="SM00214">
    <property type="entry name" value="VWC"/>
    <property type="match status" value="1"/>
</dbReference>
<dbReference type="GO" id="GO:0007155">
    <property type="term" value="P:cell adhesion"/>
    <property type="evidence" value="ECO:0007669"/>
    <property type="project" value="TreeGrafter"/>
</dbReference>
<dbReference type="InterPro" id="IPR050941">
    <property type="entry name" value="CCN"/>
</dbReference>
<comment type="subunit">
    <text evidence="15">Interacts with FBLN1. Interacts (via CTCK domain) with NOTCH1 (via the EGF-like repeat region). Interacts with GJA1/CX43. Interacts with ITGA5:ITGB1, ITGAV:ITGB3 and ITGAV:ITGB5. Interacts with ZDHHC22; the interaction may lead to CCN3 palmitoylation.</text>
</comment>
<dbReference type="STRING" id="246437.L9LCT4"/>
<dbReference type="InterPro" id="IPR001007">
    <property type="entry name" value="VWF_dom"/>
</dbReference>
<evidence type="ECO:0000256" key="17">
    <source>
        <dbReference type="PROSITE-ProRule" id="PRU00039"/>
    </source>
</evidence>
<dbReference type="PANTHER" id="PTHR11348:SF8">
    <property type="entry name" value="CCN FAMILY MEMBER 3"/>
    <property type="match status" value="1"/>
</dbReference>
<keyword evidence="7 18" id="KW-0732">Signal</keyword>
<dbReference type="PROSITE" id="PS01208">
    <property type="entry name" value="VWFC_1"/>
    <property type="match status" value="1"/>
</dbReference>
<dbReference type="KEGG" id="tup:102497163"/>
<dbReference type="SUPFAM" id="SSF57184">
    <property type="entry name" value="Growth factor receptor domain"/>
    <property type="match status" value="1"/>
</dbReference>
<dbReference type="Pfam" id="PF19035">
    <property type="entry name" value="TSP1_CCN"/>
    <property type="match status" value="1"/>
</dbReference>
<dbReference type="AlphaFoldDB" id="L9LCT4"/>
<evidence type="ECO:0000313" key="22">
    <source>
        <dbReference type="EMBL" id="ELW72738.1"/>
    </source>
</evidence>
<evidence type="ECO:0000256" key="2">
    <source>
        <dbReference type="ARBA" id="ARBA00004610"/>
    </source>
</evidence>
<dbReference type="InterPro" id="IPR000884">
    <property type="entry name" value="TSP1_rpt"/>
</dbReference>
<dbReference type="InterPro" id="IPR000867">
    <property type="entry name" value="IGFBP-like"/>
</dbReference>
<proteinExistence type="inferred from homology"/>
<protein>
    <recommendedName>
        <fullName evidence="13">CCN family member 3</fullName>
    </recommendedName>
    <alternativeName>
        <fullName evidence="14">Cellular communication network factor 3</fullName>
    </alternativeName>
    <alternativeName>
        <fullName evidence="16">Protein NOV homolog</fullName>
    </alternativeName>
</protein>
<feature type="signal peptide" evidence="18">
    <location>
        <begin position="1"/>
        <end position="28"/>
    </location>
</feature>
<comment type="similarity">
    <text evidence="4">Belongs to the CCN family.</text>
</comment>
<dbReference type="OrthoDB" id="365605at2759"/>
<evidence type="ECO:0000256" key="12">
    <source>
        <dbReference type="ARBA" id="ARBA00023180"/>
    </source>
</evidence>
<dbReference type="GO" id="GO:0005615">
    <property type="term" value="C:extracellular space"/>
    <property type="evidence" value="ECO:0007669"/>
    <property type="project" value="TreeGrafter"/>
</dbReference>
<evidence type="ECO:0000256" key="14">
    <source>
        <dbReference type="ARBA" id="ARBA00042352"/>
    </source>
</evidence>
<dbReference type="GO" id="GO:0005737">
    <property type="term" value="C:cytoplasm"/>
    <property type="evidence" value="ECO:0007669"/>
    <property type="project" value="UniProtKB-SubCell"/>
</dbReference>
<feature type="chain" id="PRO_5004000229" description="CCN family member 3" evidence="18">
    <location>
        <begin position="29"/>
        <end position="347"/>
    </location>
</feature>
<evidence type="ECO:0000256" key="6">
    <source>
        <dbReference type="ARBA" id="ARBA00022525"/>
    </source>
</evidence>
<evidence type="ECO:0000256" key="1">
    <source>
        <dbReference type="ARBA" id="ARBA00004496"/>
    </source>
</evidence>
<dbReference type="PANTHER" id="PTHR11348">
    <property type="entry name" value="CONNECTIVE TISSUE GROWTH FACTOR-RELATED"/>
    <property type="match status" value="1"/>
</dbReference>
<keyword evidence="5" id="KW-0963">Cytoplasm</keyword>
<evidence type="ECO:0000259" key="20">
    <source>
        <dbReference type="PROSITE" id="PS50184"/>
    </source>
</evidence>
<dbReference type="SUPFAM" id="SSF82895">
    <property type="entry name" value="TSP-1 type 1 repeat"/>
    <property type="match status" value="1"/>
</dbReference>
<evidence type="ECO:0000256" key="18">
    <source>
        <dbReference type="SAM" id="SignalP"/>
    </source>
</evidence>
<keyword evidence="11" id="KW-1015">Disulfide bond</keyword>
<keyword evidence="23" id="KW-1185">Reference proteome</keyword>
<evidence type="ECO:0000256" key="5">
    <source>
        <dbReference type="ARBA" id="ARBA00022490"/>
    </source>
</evidence>
<dbReference type="Pfam" id="PF00007">
    <property type="entry name" value="Cys_knot"/>
    <property type="match status" value="1"/>
</dbReference>
<dbReference type="Gene3D" id="2.20.100.10">
    <property type="entry name" value="Thrombospondin type-1 (TSP1) repeat"/>
    <property type="match status" value="1"/>
</dbReference>
<feature type="domain" description="VWFC" evidence="20">
    <location>
        <begin position="98"/>
        <end position="164"/>
    </location>
</feature>
<dbReference type="GO" id="GO:0008083">
    <property type="term" value="F:growth factor activity"/>
    <property type="evidence" value="ECO:0007669"/>
    <property type="project" value="UniProtKB-KW"/>
</dbReference>